<dbReference type="CDD" id="cd11474">
    <property type="entry name" value="SLC5sbd_CHT"/>
    <property type="match status" value="1"/>
</dbReference>
<dbReference type="GO" id="GO:0005886">
    <property type="term" value="C:plasma membrane"/>
    <property type="evidence" value="ECO:0007669"/>
    <property type="project" value="TreeGrafter"/>
</dbReference>
<feature type="transmembrane region" description="Helical" evidence="14">
    <location>
        <begin position="47"/>
        <end position="67"/>
    </location>
</feature>
<evidence type="ECO:0008006" key="17">
    <source>
        <dbReference type="Google" id="ProtNLM"/>
    </source>
</evidence>
<dbReference type="InterPro" id="IPR001734">
    <property type="entry name" value="Na/solute_symporter"/>
</dbReference>
<sequence length="549" mass="60213">MGVHVPGLISIIVFYLLILAIGLWASRKTGFRNKNLKIDDVMLANRSIGVFVGCFTMTATWVGGGYINGTTEVVAVNGGLVWCQAPIGYALSLVIGGIFFVDKMRDCGFTTMLDPFHWKFGDLMNCLLYIPALTGDVFWSAAILAALGATLKVIMDLNLETAIIISAAIACFYTILGGLYSVAYTDVIQLICMFIGLWLCVPFSMTHDAVSSITRNNSEPWLGELTSDYAANYIDYGLLLMFGGIPWQVYWQRALSARSLGVAQGLSLLGAVGCIIMAAPAVLMGAVAASADWNATSYGYDEIREEDHTLILPLVMRYLCPEAVTFIGLGAVSAAVMSSTDSSVLSSSCMFSRNVYGVIYARIFRKKPSEVSQVWVMRGAQLVITGLACVMAIQVDSIYDLWLLCSDFVYVILFPQLVCVMYLKKSNSYGSFVAFALGLFFRLMGGDNALGIPAVIKYPWFSEADDIQYFPFRTLSMIISLVSLIFVSYVTDFLFTSRTLPLFLDFYGCFTHLSKDAPSTIKYELPLPTTKNGNDSGVTKRHIESNTKL</sequence>
<keyword evidence="4 14" id="KW-0812">Transmembrane</keyword>
<accession>A0AAE0ZFX9</accession>
<organism evidence="15 16">
    <name type="scientific">Elysia crispata</name>
    <name type="common">lettuce slug</name>
    <dbReference type="NCBI Taxonomy" id="231223"/>
    <lineage>
        <taxon>Eukaryota</taxon>
        <taxon>Metazoa</taxon>
        <taxon>Spiralia</taxon>
        <taxon>Lophotrochozoa</taxon>
        <taxon>Mollusca</taxon>
        <taxon>Gastropoda</taxon>
        <taxon>Heterobranchia</taxon>
        <taxon>Euthyneura</taxon>
        <taxon>Panpulmonata</taxon>
        <taxon>Sacoglossa</taxon>
        <taxon>Placobranchoidea</taxon>
        <taxon>Plakobranchidae</taxon>
        <taxon>Elysia</taxon>
    </lineage>
</organism>
<proteinExistence type="inferred from homology"/>
<evidence type="ECO:0000256" key="9">
    <source>
        <dbReference type="ARBA" id="ARBA00023065"/>
    </source>
</evidence>
<evidence type="ECO:0000256" key="6">
    <source>
        <dbReference type="ARBA" id="ARBA00022979"/>
    </source>
</evidence>
<dbReference type="AlphaFoldDB" id="A0AAE0ZFX9"/>
<evidence type="ECO:0000256" key="4">
    <source>
        <dbReference type="ARBA" id="ARBA00022692"/>
    </source>
</evidence>
<dbReference type="GO" id="GO:0008292">
    <property type="term" value="P:acetylcholine biosynthetic process"/>
    <property type="evidence" value="ECO:0007669"/>
    <property type="project" value="TreeGrafter"/>
</dbReference>
<evidence type="ECO:0000256" key="2">
    <source>
        <dbReference type="ARBA" id="ARBA00006434"/>
    </source>
</evidence>
<feature type="transmembrane region" description="Helical" evidence="14">
    <location>
        <begin position="122"/>
        <end position="149"/>
    </location>
</feature>
<feature type="transmembrane region" description="Helical" evidence="14">
    <location>
        <begin position="432"/>
        <end position="456"/>
    </location>
</feature>
<dbReference type="PROSITE" id="PS50283">
    <property type="entry name" value="NA_SOLUT_SYMP_3"/>
    <property type="match status" value="1"/>
</dbReference>
<reference evidence="15" key="1">
    <citation type="journal article" date="2023" name="G3 (Bethesda)">
        <title>A reference genome for the long-term kleptoplast-retaining sea slug Elysia crispata morphotype clarki.</title>
        <authorList>
            <person name="Eastman K.E."/>
            <person name="Pendleton A.L."/>
            <person name="Shaikh M.A."/>
            <person name="Suttiyut T."/>
            <person name="Ogas R."/>
            <person name="Tomko P."/>
            <person name="Gavelis G."/>
            <person name="Widhalm J.R."/>
            <person name="Wisecaver J.H."/>
        </authorList>
    </citation>
    <scope>NUCLEOTIDE SEQUENCE</scope>
    <source>
        <strain evidence="15">ECLA1</strain>
    </source>
</reference>
<evidence type="ECO:0000313" key="15">
    <source>
        <dbReference type="EMBL" id="KAK3768201.1"/>
    </source>
</evidence>
<comment type="subcellular location">
    <subcellularLocation>
        <location evidence="1">Membrane</location>
        <topology evidence="1">Multi-pass membrane protein</topology>
    </subcellularLocation>
</comment>
<evidence type="ECO:0000256" key="3">
    <source>
        <dbReference type="ARBA" id="ARBA00022448"/>
    </source>
</evidence>
<feature type="transmembrane region" description="Helical" evidence="14">
    <location>
        <begin position="401"/>
        <end position="423"/>
    </location>
</feature>
<keyword evidence="3" id="KW-0813">Transport</keyword>
<protein>
    <recommendedName>
        <fullName evidence="17">High-affinity choline transporter 1</fullName>
    </recommendedName>
</protein>
<dbReference type="PANTHER" id="PTHR45897">
    <property type="entry name" value="HIGH-AFFINITY CHOLINE TRANSPORTER 1"/>
    <property type="match status" value="1"/>
</dbReference>
<evidence type="ECO:0000256" key="5">
    <source>
        <dbReference type="ARBA" id="ARBA00022847"/>
    </source>
</evidence>
<dbReference type="EMBL" id="JAWDGP010004065">
    <property type="protein sequence ID" value="KAK3768201.1"/>
    <property type="molecule type" value="Genomic_DNA"/>
</dbReference>
<comment type="similarity">
    <text evidence="2 13">Belongs to the sodium:solute symporter (SSF) (TC 2.A.21) family.</text>
</comment>
<keyword evidence="12" id="KW-0739">Sodium transport</keyword>
<evidence type="ECO:0000256" key="10">
    <source>
        <dbReference type="ARBA" id="ARBA00023136"/>
    </source>
</evidence>
<keyword evidence="16" id="KW-1185">Reference proteome</keyword>
<evidence type="ECO:0000256" key="11">
    <source>
        <dbReference type="ARBA" id="ARBA00023180"/>
    </source>
</evidence>
<feature type="transmembrane region" description="Helical" evidence="14">
    <location>
        <begin position="161"/>
        <end position="183"/>
    </location>
</feature>
<feature type="transmembrane region" description="Helical" evidence="14">
    <location>
        <begin position="6"/>
        <end position="26"/>
    </location>
</feature>
<evidence type="ECO:0000256" key="8">
    <source>
        <dbReference type="ARBA" id="ARBA00023053"/>
    </source>
</evidence>
<name>A0AAE0ZFX9_9GAST</name>
<feature type="transmembrane region" description="Helical" evidence="14">
    <location>
        <begin position="230"/>
        <end position="250"/>
    </location>
</feature>
<dbReference type="Gene3D" id="1.20.1730.10">
    <property type="entry name" value="Sodium/glucose cotransporter"/>
    <property type="match status" value="1"/>
</dbReference>
<feature type="transmembrane region" description="Helical" evidence="14">
    <location>
        <begin position="375"/>
        <end position="395"/>
    </location>
</feature>
<keyword evidence="11" id="KW-0325">Glycoprotein</keyword>
<evidence type="ECO:0000256" key="1">
    <source>
        <dbReference type="ARBA" id="ARBA00004141"/>
    </source>
</evidence>
<dbReference type="FunFam" id="1.20.1730.10:FF:000008">
    <property type="entry name" value="High affinity choline transporter 1"/>
    <property type="match status" value="1"/>
</dbReference>
<evidence type="ECO:0000256" key="7">
    <source>
        <dbReference type="ARBA" id="ARBA00022989"/>
    </source>
</evidence>
<evidence type="ECO:0000256" key="12">
    <source>
        <dbReference type="ARBA" id="ARBA00023201"/>
    </source>
</evidence>
<evidence type="ECO:0000256" key="13">
    <source>
        <dbReference type="RuleBase" id="RU362091"/>
    </source>
</evidence>
<dbReference type="PANTHER" id="PTHR45897:SF4">
    <property type="entry name" value="HIGH-AFFINITY CHOLINE TRANSPORTER 1"/>
    <property type="match status" value="1"/>
</dbReference>
<feature type="transmembrane region" description="Helical" evidence="14">
    <location>
        <begin position="79"/>
        <end position="101"/>
    </location>
</feature>
<gene>
    <name evidence="15" type="ORF">RRG08_031736</name>
</gene>
<dbReference type="InterPro" id="IPR038377">
    <property type="entry name" value="Na/Glc_symporter_sf"/>
</dbReference>
<comment type="caution">
    <text evidence="15">The sequence shown here is derived from an EMBL/GenBank/DDBJ whole genome shotgun (WGS) entry which is preliminary data.</text>
</comment>
<keyword evidence="6" id="KW-0530">Neurotransmitter biosynthesis</keyword>
<dbReference type="GO" id="GO:0005307">
    <property type="term" value="F:choline:sodium symporter activity"/>
    <property type="evidence" value="ECO:0007669"/>
    <property type="project" value="TreeGrafter"/>
</dbReference>
<keyword evidence="9" id="KW-0406">Ion transport</keyword>
<dbReference type="InterPro" id="IPR052244">
    <property type="entry name" value="Choline_transporter"/>
</dbReference>
<feature type="transmembrane region" description="Helical" evidence="14">
    <location>
        <begin position="262"/>
        <end position="290"/>
    </location>
</feature>
<evidence type="ECO:0000313" key="16">
    <source>
        <dbReference type="Proteomes" id="UP001283361"/>
    </source>
</evidence>
<evidence type="ECO:0000256" key="14">
    <source>
        <dbReference type="SAM" id="Phobius"/>
    </source>
</evidence>
<feature type="transmembrane region" description="Helical" evidence="14">
    <location>
        <begin position="476"/>
        <end position="495"/>
    </location>
</feature>
<keyword evidence="8" id="KW-0915">Sodium</keyword>
<keyword evidence="10 14" id="KW-0472">Membrane</keyword>
<dbReference type="Proteomes" id="UP001283361">
    <property type="component" value="Unassembled WGS sequence"/>
</dbReference>
<keyword evidence="7 14" id="KW-1133">Transmembrane helix</keyword>
<dbReference type="Pfam" id="PF00474">
    <property type="entry name" value="SSF"/>
    <property type="match status" value="1"/>
</dbReference>
<keyword evidence="5" id="KW-0769">Symport</keyword>